<name>A0A9N9FAD1_9GLOM</name>
<keyword evidence="2" id="KW-1185">Reference proteome</keyword>
<proteinExistence type="predicted"/>
<accession>A0A9N9FAD1</accession>
<comment type="caution">
    <text evidence="1">The sequence shown here is derived from an EMBL/GenBank/DDBJ whole genome shotgun (WGS) entry which is preliminary data.</text>
</comment>
<sequence length="112" mass="13083">MTQYTIDQIIDQLTTSHLDDLWVHGIRQLKSCIHDYFLNIENWSLQDIENETVLIEVFKHAYLDNDNKIIIRASSNYHGCEAFSDVCIEMDESEQNDYLTDGGLCYAKVYIN</sequence>
<reference evidence="1" key="1">
    <citation type="submission" date="2021-06" db="EMBL/GenBank/DDBJ databases">
        <authorList>
            <person name="Kallberg Y."/>
            <person name="Tangrot J."/>
            <person name="Rosling A."/>
        </authorList>
    </citation>
    <scope>NUCLEOTIDE SEQUENCE</scope>
    <source>
        <strain evidence="1">IN212</strain>
    </source>
</reference>
<protein>
    <submittedName>
        <fullName evidence="1">3416_t:CDS:1</fullName>
    </submittedName>
</protein>
<dbReference type="Proteomes" id="UP000789396">
    <property type="component" value="Unassembled WGS sequence"/>
</dbReference>
<evidence type="ECO:0000313" key="1">
    <source>
        <dbReference type="EMBL" id="CAG8520749.1"/>
    </source>
</evidence>
<dbReference type="OrthoDB" id="2433065at2759"/>
<dbReference type="AlphaFoldDB" id="A0A9N9FAD1"/>
<organism evidence="1 2">
    <name type="scientific">Racocetra fulgida</name>
    <dbReference type="NCBI Taxonomy" id="60492"/>
    <lineage>
        <taxon>Eukaryota</taxon>
        <taxon>Fungi</taxon>
        <taxon>Fungi incertae sedis</taxon>
        <taxon>Mucoromycota</taxon>
        <taxon>Glomeromycotina</taxon>
        <taxon>Glomeromycetes</taxon>
        <taxon>Diversisporales</taxon>
        <taxon>Gigasporaceae</taxon>
        <taxon>Racocetra</taxon>
    </lineage>
</organism>
<dbReference type="EMBL" id="CAJVPZ010002886">
    <property type="protein sequence ID" value="CAG8520749.1"/>
    <property type="molecule type" value="Genomic_DNA"/>
</dbReference>
<gene>
    <name evidence="1" type="ORF">RFULGI_LOCUS3338</name>
</gene>
<evidence type="ECO:0000313" key="2">
    <source>
        <dbReference type="Proteomes" id="UP000789396"/>
    </source>
</evidence>